<comment type="caution">
    <text evidence="1">The sequence shown here is derived from an EMBL/GenBank/DDBJ whole genome shotgun (WGS) entry which is preliminary data.</text>
</comment>
<proteinExistence type="predicted"/>
<dbReference type="Pfam" id="PF25656">
    <property type="entry name" value="DUF7945"/>
    <property type="match status" value="1"/>
</dbReference>
<dbReference type="NCBIfam" id="NF047838">
    <property type="entry name" value="SCO4402_fam"/>
    <property type="match status" value="1"/>
</dbReference>
<dbReference type="RefSeq" id="WP_350783719.1">
    <property type="nucleotide sequence ID" value="NZ_JBEPEK010000192.1"/>
</dbReference>
<gene>
    <name evidence="1" type="ORF">ABT404_24920</name>
</gene>
<accession>A0ABV1X0Y9</accession>
<reference evidence="1 2" key="1">
    <citation type="submission" date="2024-06" db="EMBL/GenBank/DDBJ databases">
        <title>The Natural Products Discovery Center: Release of the First 8490 Sequenced Strains for Exploring Actinobacteria Biosynthetic Diversity.</title>
        <authorList>
            <person name="Kalkreuter E."/>
            <person name="Kautsar S.A."/>
            <person name="Yang D."/>
            <person name="Bader C.D."/>
            <person name="Teijaro C.N."/>
            <person name="Fluegel L."/>
            <person name="Davis C.M."/>
            <person name="Simpson J.R."/>
            <person name="Lauterbach L."/>
            <person name="Steele A.D."/>
            <person name="Gui C."/>
            <person name="Meng S."/>
            <person name="Li G."/>
            <person name="Viehrig K."/>
            <person name="Ye F."/>
            <person name="Su P."/>
            <person name="Kiefer A.F."/>
            <person name="Nichols A."/>
            <person name="Cepeda A.J."/>
            <person name="Yan W."/>
            <person name="Fan B."/>
            <person name="Jiang Y."/>
            <person name="Adhikari A."/>
            <person name="Zheng C.-J."/>
            <person name="Schuster L."/>
            <person name="Cowan T.M."/>
            <person name="Smanski M.J."/>
            <person name="Chevrette M.G."/>
            <person name="De Carvalho L.P.S."/>
            <person name="Shen B."/>
        </authorList>
    </citation>
    <scope>NUCLEOTIDE SEQUENCE [LARGE SCALE GENOMIC DNA]</scope>
    <source>
        <strain evidence="1 2">NPDC000234</strain>
    </source>
</reference>
<dbReference type="EMBL" id="JBEPEK010000192">
    <property type="protein sequence ID" value="MER7182680.1"/>
    <property type="molecule type" value="Genomic_DNA"/>
</dbReference>
<protein>
    <submittedName>
        <fullName evidence="1">Uncharacterized protein</fullName>
    </submittedName>
</protein>
<dbReference type="InterPro" id="IPR057705">
    <property type="entry name" value="DUF7945"/>
</dbReference>
<keyword evidence="2" id="KW-1185">Reference proteome</keyword>
<dbReference type="Proteomes" id="UP001474181">
    <property type="component" value="Unassembled WGS sequence"/>
</dbReference>
<name>A0ABV1X0Y9_9ACTN</name>
<evidence type="ECO:0000313" key="1">
    <source>
        <dbReference type="EMBL" id="MER7182680.1"/>
    </source>
</evidence>
<evidence type="ECO:0000313" key="2">
    <source>
        <dbReference type="Proteomes" id="UP001474181"/>
    </source>
</evidence>
<organism evidence="1 2">
    <name type="scientific">Streptomyces hyaluromycini</name>
    <dbReference type="NCBI Taxonomy" id="1377993"/>
    <lineage>
        <taxon>Bacteria</taxon>
        <taxon>Bacillati</taxon>
        <taxon>Actinomycetota</taxon>
        <taxon>Actinomycetes</taxon>
        <taxon>Kitasatosporales</taxon>
        <taxon>Streptomycetaceae</taxon>
        <taxon>Streptomyces</taxon>
    </lineage>
</organism>
<sequence length="140" mass="15193">MPIRFISGTSMTFELADTVRFPEMRQNVISAVRALSDKAYQMRVWIGRDYPGEGYFDDFAMNLSILYDDTLVLDDPVASLGTVLASRQEAAALAGLGSALDELLGREGTGRSDAEYVASPLWGAVVESAAVAYRIMMEAG</sequence>